<organism evidence="6 7">
    <name type="scientific">Streptomyces orinoci</name>
    <name type="common">Streptoverticillium orinoci</name>
    <dbReference type="NCBI Taxonomy" id="67339"/>
    <lineage>
        <taxon>Bacteria</taxon>
        <taxon>Bacillati</taxon>
        <taxon>Actinomycetota</taxon>
        <taxon>Actinomycetes</taxon>
        <taxon>Kitasatosporales</taxon>
        <taxon>Streptomycetaceae</taxon>
        <taxon>Streptomyces</taxon>
    </lineage>
</organism>
<dbReference type="PANTHER" id="PTHR42681:SF1">
    <property type="entry name" value="MALONYL-COA-ACYL CARRIER PROTEIN TRANSACYLASE, MITOCHONDRIAL"/>
    <property type="match status" value="1"/>
</dbReference>
<evidence type="ECO:0000256" key="3">
    <source>
        <dbReference type="ARBA" id="ARBA00023315"/>
    </source>
</evidence>
<comment type="caution">
    <text evidence="6">The sequence shown here is derived from an EMBL/GenBank/DDBJ whole genome shotgun (WGS) entry which is preliminary data.</text>
</comment>
<name>A0ABV3K7X5_STRON</name>
<dbReference type="EMBL" id="JBFAUK010000057">
    <property type="protein sequence ID" value="MEV5511254.1"/>
    <property type="molecule type" value="Genomic_DNA"/>
</dbReference>
<keyword evidence="3" id="KW-0012">Acyltransferase</keyword>
<evidence type="ECO:0000313" key="6">
    <source>
        <dbReference type="EMBL" id="MEV5511254.1"/>
    </source>
</evidence>
<dbReference type="InterPro" id="IPR050858">
    <property type="entry name" value="Mal-CoA-ACP_Trans/PKS_FabD"/>
</dbReference>
<protein>
    <recommendedName>
        <fullName evidence="1">[acyl-carrier-protein] S-malonyltransferase</fullName>
        <ecNumber evidence="1">2.3.1.39</ecNumber>
    </recommendedName>
</protein>
<evidence type="ECO:0000259" key="5">
    <source>
        <dbReference type="Pfam" id="PF21124"/>
    </source>
</evidence>
<dbReference type="InterPro" id="IPR016035">
    <property type="entry name" value="Acyl_Trfase/lysoPLipase"/>
</dbReference>
<accession>A0ABV3K7X5</accession>
<dbReference type="InterPro" id="IPR049416">
    <property type="entry name" value="VinK-like_small"/>
</dbReference>
<keyword evidence="7" id="KW-1185">Reference proteome</keyword>
<dbReference type="SUPFAM" id="SSF52151">
    <property type="entry name" value="FabD/lysophospholipase-like"/>
    <property type="match status" value="1"/>
</dbReference>
<dbReference type="EC" id="2.3.1.39" evidence="1"/>
<dbReference type="PANTHER" id="PTHR42681">
    <property type="entry name" value="MALONYL-COA-ACYL CARRIER PROTEIN TRANSACYLASE, MITOCHONDRIAL"/>
    <property type="match status" value="1"/>
</dbReference>
<proteinExistence type="predicted"/>
<keyword evidence="2" id="KW-0808">Transferase</keyword>
<dbReference type="Gene3D" id="3.40.366.10">
    <property type="entry name" value="Malonyl-Coenzyme A Acyl Carrier Protein, domain 2"/>
    <property type="match status" value="2"/>
</dbReference>
<dbReference type="RefSeq" id="WP_206608392.1">
    <property type="nucleotide sequence ID" value="NZ_JBFAUK010000057.1"/>
</dbReference>
<evidence type="ECO:0000256" key="4">
    <source>
        <dbReference type="ARBA" id="ARBA00048462"/>
    </source>
</evidence>
<evidence type="ECO:0000256" key="2">
    <source>
        <dbReference type="ARBA" id="ARBA00022679"/>
    </source>
</evidence>
<dbReference type="InterPro" id="IPR001227">
    <property type="entry name" value="Ac_transferase_dom_sf"/>
</dbReference>
<evidence type="ECO:0000313" key="7">
    <source>
        <dbReference type="Proteomes" id="UP001552594"/>
    </source>
</evidence>
<feature type="domain" description="Malonyl-CoA-[acyl-carrier-protein] transacylase small" evidence="5">
    <location>
        <begin position="125"/>
        <end position="184"/>
    </location>
</feature>
<comment type="catalytic activity">
    <reaction evidence="4">
        <text>holo-[ACP] + malonyl-CoA = malonyl-[ACP] + CoA</text>
        <dbReference type="Rhea" id="RHEA:41792"/>
        <dbReference type="Rhea" id="RHEA-COMP:9623"/>
        <dbReference type="Rhea" id="RHEA-COMP:9685"/>
        <dbReference type="ChEBI" id="CHEBI:57287"/>
        <dbReference type="ChEBI" id="CHEBI:57384"/>
        <dbReference type="ChEBI" id="CHEBI:64479"/>
        <dbReference type="ChEBI" id="CHEBI:78449"/>
        <dbReference type="EC" id="2.3.1.39"/>
    </reaction>
</comment>
<reference evidence="6 7" key="1">
    <citation type="submission" date="2024-06" db="EMBL/GenBank/DDBJ databases">
        <title>The Natural Products Discovery Center: Release of the First 8490 Sequenced Strains for Exploring Actinobacteria Biosynthetic Diversity.</title>
        <authorList>
            <person name="Kalkreuter E."/>
            <person name="Kautsar S.A."/>
            <person name="Yang D."/>
            <person name="Bader C.D."/>
            <person name="Teijaro C.N."/>
            <person name="Fluegel L."/>
            <person name="Davis C.M."/>
            <person name="Simpson J.R."/>
            <person name="Lauterbach L."/>
            <person name="Steele A.D."/>
            <person name="Gui C."/>
            <person name="Meng S."/>
            <person name="Li G."/>
            <person name="Viehrig K."/>
            <person name="Ye F."/>
            <person name="Su P."/>
            <person name="Kiefer A.F."/>
            <person name="Nichols A."/>
            <person name="Cepeda A.J."/>
            <person name="Yan W."/>
            <person name="Fan B."/>
            <person name="Jiang Y."/>
            <person name="Adhikari A."/>
            <person name="Zheng C.-J."/>
            <person name="Schuster L."/>
            <person name="Cowan T.M."/>
            <person name="Smanski M.J."/>
            <person name="Chevrette M.G."/>
            <person name="De Carvalho L.P.S."/>
            <person name="Shen B."/>
        </authorList>
    </citation>
    <scope>NUCLEOTIDE SEQUENCE [LARGE SCALE GENOMIC DNA]</scope>
    <source>
        <strain evidence="6 7">NPDC052347</strain>
    </source>
</reference>
<gene>
    <name evidence="6" type="ORF">AB0L16_33405</name>
</gene>
<sequence length="308" mass="34105">MAPSDFSAAGKFMVLDEYVRRRLPIADKVLGYSLLDRFYESGDEYSEAAQAAFLVNSLALADRAVQRLGMRADYCTGPSFGQKAAAVFTGAMDFADALRMTVEHARCEEEFFATEYSDVVTHTAVRVPEDALREYLDSLTAQGHWYDISGRLDDGFLMVSLREPLLDGLKKAISAMGGYSMSTMRPPVHARAFAGLRAKAEAEFMSGHTIGAPGLPVIADQDGRIVETADDLRAMMMDTFDRPLDWPAVVRTLKDLGVAKVYIPGPENLFRRVRCTVRNFEVVSVDPKSTLREILRPVRTARETAGTR</sequence>
<evidence type="ECO:0000256" key="1">
    <source>
        <dbReference type="ARBA" id="ARBA00013258"/>
    </source>
</evidence>
<dbReference type="Proteomes" id="UP001552594">
    <property type="component" value="Unassembled WGS sequence"/>
</dbReference>
<dbReference type="Pfam" id="PF21124">
    <property type="entry name" value="VinK_C"/>
    <property type="match status" value="1"/>
</dbReference>